<reference evidence="1" key="1">
    <citation type="journal article" date="2014" name="Front. Microbiol.">
        <title>High frequency of phylogenetically diverse reductive dehalogenase-homologous genes in deep subseafloor sedimentary metagenomes.</title>
        <authorList>
            <person name="Kawai M."/>
            <person name="Futagami T."/>
            <person name="Toyoda A."/>
            <person name="Takaki Y."/>
            <person name="Nishi S."/>
            <person name="Hori S."/>
            <person name="Arai W."/>
            <person name="Tsubouchi T."/>
            <person name="Morono Y."/>
            <person name="Uchiyama I."/>
            <person name="Ito T."/>
            <person name="Fujiyama A."/>
            <person name="Inagaki F."/>
            <person name="Takami H."/>
        </authorList>
    </citation>
    <scope>NUCLEOTIDE SEQUENCE</scope>
    <source>
        <strain evidence="1">Expedition CK06-06</strain>
    </source>
</reference>
<sequence length="40" mass="4043">ASSYAESAADRSKEEMVAAMSRALASLSRDIASAIAVASP</sequence>
<feature type="non-terminal residue" evidence="1">
    <location>
        <position position="1"/>
    </location>
</feature>
<proteinExistence type="predicted"/>
<accession>X0VA63</accession>
<organism evidence="1">
    <name type="scientific">marine sediment metagenome</name>
    <dbReference type="NCBI Taxonomy" id="412755"/>
    <lineage>
        <taxon>unclassified sequences</taxon>
        <taxon>metagenomes</taxon>
        <taxon>ecological metagenomes</taxon>
    </lineage>
</organism>
<gene>
    <name evidence="1" type="ORF">S01H1_59665</name>
</gene>
<dbReference type="EMBL" id="BARS01039035">
    <property type="protein sequence ID" value="GAG14999.1"/>
    <property type="molecule type" value="Genomic_DNA"/>
</dbReference>
<evidence type="ECO:0000313" key="1">
    <source>
        <dbReference type="EMBL" id="GAG14999.1"/>
    </source>
</evidence>
<comment type="caution">
    <text evidence="1">The sequence shown here is derived from an EMBL/GenBank/DDBJ whole genome shotgun (WGS) entry which is preliminary data.</text>
</comment>
<dbReference type="AlphaFoldDB" id="X0VA63"/>
<name>X0VA63_9ZZZZ</name>
<protein>
    <submittedName>
        <fullName evidence="1">Uncharacterized protein</fullName>
    </submittedName>
</protein>